<keyword evidence="3" id="KW-1185">Reference proteome</keyword>
<evidence type="ECO:0000313" key="3">
    <source>
        <dbReference type="Proteomes" id="UP000518752"/>
    </source>
</evidence>
<evidence type="ECO:0000313" key="2">
    <source>
        <dbReference type="EMBL" id="KAF5383898.1"/>
    </source>
</evidence>
<feature type="compositionally biased region" description="Polar residues" evidence="1">
    <location>
        <begin position="20"/>
        <end position="56"/>
    </location>
</feature>
<name>A0A8H5HIB5_9AGAR</name>
<feature type="region of interest" description="Disordered" evidence="1">
    <location>
        <begin position="632"/>
        <end position="691"/>
    </location>
</feature>
<evidence type="ECO:0000256" key="1">
    <source>
        <dbReference type="SAM" id="MobiDB-lite"/>
    </source>
</evidence>
<dbReference type="AlphaFoldDB" id="A0A8H5HIB5"/>
<feature type="compositionally biased region" description="Polar residues" evidence="1">
    <location>
        <begin position="1"/>
        <end position="13"/>
    </location>
</feature>
<feature type="compositionally biased region" description="Basic residues" evidence="1">
    <location>
        <begin position="447"/>
        <end position="458"/>
    </location>
</feature>
<feature type="compositionally biased region" description="Low complexity" evidence="1">
    <location>
        <begin position="437"/>
        <end position="446"/>
    </location>
</feature>
<feature type="compositionally biased region" description="Low complexity" evidence="1">
    <location>
        <begin position="792"/>
        <end position="807"/>
    </location>
</feature>
<proteinExistence type="predicted"/>
<organism evidence="2 3">
    <name type="scientific">Collybiopsis confluens</name>
    <dbReference type="NCBI Taxonomy" id="2823264"/>
    <lineage>
        <taxon>Eukaryota</taxon>
        <taxon>Fungi</taxon>
        <taxon>Dikarya</taxon>
        <taxon>Basidiomycota</taxon>
        <taxon>Agaricomycotina</taxon>
        <taxon>Agaricomycetes</taxon>
        <taxon>Agaricomycetidae</taxon>
        <taxon>Agaricales</taxon>
        <taxon>Marasmiineae</taxon>
        <taxon>Omphalotaceae</taxon>
        <taxon>Collybiopsis</taxon>
    </lineage>
</organism>
<dbReference type="Proteomes" id="UP000518752">
    <property type="component" value="Unassembled WGS sequence"/>
</dbReference>
<feature type="compositionally biased region" description="Basic residues" evidence="1">
    <location>
        <begin position="320"/>
        <end position="329"/>
    </location>
</feature>
<feature type="region of interest" description="Disordered" evidence="1">
    <location>
        <begin position="1"/>
        <end position="98"/>
    </location>
</feature>
<feature type="compositionally biased region" description="Low complexity" evidence="1">
    <location>
        <begin position="338"/>
        <end position="360"/>
    </location>
</feature>
<comment type="caution">
    <text evidence="2">The sequence shown here is derived from an EMBL/GenBank/DDBJ whole genome shotgun (WGS) entry which is preliminary data.</text>
</comment>
<accession>A0A8H5HIB5</accession>
<feature type="region of interest" description="Disordered" evidence="1">
    <location>
        <begin position="279"/>
        <end position="362"/>
    </location>
</feature>
<feature type="compositionally biased region" description="Low complexity" evidence="1">
    <location>
        <begin position="674"/>
        <end position="691"/>
    </location>
</feature>
<reference evidence="2 3" key="1">
    <citation type="journal article" date="2020" name="ISME J.">
        <title>Uncovering the hidden diversity of litter-decomposition mechanisms in mushroom-forming fungi.</title>
        <authorList>
            <person name="Floudas D."/>
            <person name="Bentzer J."/>
            <person name="Ahren D."/>
            <person name="Johansson T."/>
            <person name="Persson P."/>
            <person name="Tunlid A."/>
        </authorList>
    </citation>
    <scope>NUCLEOTIDE SEQUENCE [LARGE SCALE GENOMIC DNA]</scope>
    <source>
        <strain evidence="2 3">CBS 406.79</strain>
    </source>
</reference>
<feature type="region of interest" description="Disordered" evidence="1">
    <location>
        <begin position="738"/>
        <end position="845"/>
    </location>
</feature>
<protein>
    <submittedName>
        <fullName evidence="2">Uncharacterized protein</fullName>
    </submittedName>
</protein>
<feature type="compositionally biased region" description="Basic and acidic residues" evidence="1">
    <location>
        <begin position="459"/>
        <end position="469"/>
    </location>
</feature>
<feature type="compositionally biased region" description="Polar residues" evidence="1">
    <location>
        <begin position="647"/>
        <end position="661"/>
    </location>
</feature>
<sequence>MLATLTPSSTGRSTRPDPSPSVTKQTGTASETNGASTSLEDALNSALSPSINYTPENSPSKRSSNKRSRSVAEKSARKRPRRDKDLGESAEGGAAHEPGSWVPIKVLDEITGDQDDLIRLFVVGPTGHFIHPSSTPSSLSQYMQHIFAARRVNTRFVKKQLQNARAPAAEIQSTDEDSNVAPPLILPSSSHKKRQGWLFNALSNPKKHSVVHASDFPLTRINPACYVEDDEGVNDDDVVDDLDVDADGDTDIDIEPLPSSLPVPAARVQIAVLENNDVGAPSSSASVDQLMNDDTHPDPGREPPSRIPSAMIESAAASSRTKRTPRKPKQVPTTLTHSVSTRSVGAASSSGVATRTSARRGSAVAVKSAVTSLRRRRSARNLVLEHAVEYEDIGTQQTEGMSQAVEEIGVKEEFSGAISHDEEIVKVEDKTGGSISAALASTSTSKPKGKGNGKGKGGKTKEKKLEAESRLPPTSAFGPEFLNGDAMTGSQVLTETQRSQASLGEVTVGIHPAAPTDDHYKRLVTQNLPPSPTSTLALAPVSYTPPAPPSSSLPSNAPMAVVPQSHHQYSSDLPLSLQFQQSIPVIASLPPAMQSYLFMALANGTGPLPPVFSVAGAGISGAVDAAIGSSRSQNTAQGFGDPGPLLSMTTSQQPPVSQNGHTSTYAYAPPPPSAQYATLPPASSSSTTLPVGSTTYSTATSFYSAPPTSFFTSRAASPATNQAQGYPSPAGLSAVQRMASTPMPEPSASLGTTLGPQGFPSAPAIAGGLSPPTSLSVGGQAKGKGKSKRSTTARPKPTPKPKNVVNNAEVSPSSMEKRKGPIVKLGTKRIRKKEEEKASIPSGSGYLPPAALKNASGSGSGFDIAGGVGMTHDGVATPLEGNGTVIGGYGDVQGDGESEESQGQMNLGDYASASYGYVFDASRGSRAGGYEDFMKELGSSH</sequence>
<dbReference type="OrthoDB" id="2977099at2759"/>
<feature type="compositionally biased region" description="Basic and acidic residues" evidence="1">
    <location>
        <begin position="293"/>
        <end position="304"/>
    </location>
</feature>
<gene>
    <name evidence="2" type="ORF">D9757_007367</name>
</gene>
<dbReference type="EMBL" id="JAACJN010000046">
    <property type="protein sequence ID" value="KAF5383898.1"/>
    <property type="molecule type" value="Genomic_DNA"/>
</dbReference>
<feature type="region of interest" description="Disordered" evidence="1">
    <location>
        <begin position="437"/>
        <end position="483"/>
    </location>
</feature>